<comment type="caution">
    <text evidence="7">The sequence shown here is derived from an EMBL/GenBank/DDBJ whole genome shotgun (WGS) entry which is preliminary data.</text>
</comment>
<reference evidence="8" key="1">
    <citation type="journal article" date="2019" name="Int. J. Syst. Evol. Microbiol.">
        <title>The Global Catalogue of Microorganisms (GCM) 10K type strain sequencing project: providing services to taxonomists for standard genome sequencing and annotation.</title>
        <authorList>
            <consortium name="The Broad Institute Genomics Platform"/>
            <consortium name="The Broad Institute Genome Sequencing Center for Infectious Disease"/>
            <person name="Wu L."/>
            <person name="Ma J."/>
        </authorList>
    </citation>
    <scope>NUCLEOTIDE SEQUENCE [LARGE SCALE GENOMIC DNA]</scope>
    <source>
        <strain evidence="8">CGMCC 1.15474</strain>
    </source>
</reference>
<dbReference type="Gene3D" id="2.30.40.10">
    <property type="entry name" value="Urease, subunit C, domain 1"/>
    <property type="match status" value="1"/>
</dbReference>
<dbReference type="Gene3D" id="3.20.20.140">
    <property type="entry name" value="Metal-dependent hydrolases"/>
    <property type="match status" value="1"/>
</dbReference>
<sequence>MKASSPKLLIQNGSLYLEDQIIENGYLKIKNQYIDEIGQSSELADREGYEIITVPKDYKIIPGMIDLHIHGLNGADTMDATKDALDVISSTLPMEGTTSFLPTTMTEDPRAIERSLIHTGTYINANCSHGKAEPLGIHLEGPFISKDRVGAQPVDHVQPINLHTFKKWESLSNHTIKLVTLAPELPDGFEFINYLKNQRIISSVAHSQATYDQVLCAIEAGLNHVTHLFNQMTGLHHREPGIVGAAFLQEELMVELIADGIHVRPEMVKLAYQQITENRLILITDSMRAKWLNDGQYELGGQIVTVKAGKALLRDHVLAGSVLKMIDAFKNIQLFTGCSIQAAIKMASENPAKQLGLFDRKGSLAVGKDADIVILDDKMNVYLTICNGEIAYTRDGSY</sequence>
<gene>
    <name evidence="7" type="primary">nagA</name>
    <name evidence="7" type="ORF">ACFSKK_21610</name>
</gene>
<dbReference type="InterPro" id="IPR032466">
    <property type="entry name" value="Metal_Hydrolase"/>
</dbReference>
<dbReference type="GO" id="GO:0008448">
    <property type="term" value="F:N-acetylglucosamine-6-phosphate deacetylase activity"/>
    <property type="evidence" value="ECO:0007669"/>
    <property type="project" value="UniProtKB-EC"/>
</dbReference>
<dbReference type="Pfam" id="PF01979">
    <property type="entry name" value="Amidohydro_1"/>
    <property type="match status" value="1"/>
</dbReference>
<evidence type="ECO:0000256" key="2">
    <source>
        <dbReference type="ARBA" id="ARBA00022723"/>
    </source>
</evidence>
<dbReference type="EC" id="3.5.1.25" evidence="7"/>
<name>A0ABW5C5A2_9BACI</name>
<dbReference type="EMBL" id="JBHUIK010000006">
    <property type="protein sequence ID" value="MFD2216276.1"/>
    <property type="molecule type" value="Genomic_DNA"/>
</dbReference>
<protein>
    <submittedName>
        <fullName evidence="7">N-acetylglucosamine-6-phosphate deacetylase</fullName>
        <ecNumber evidence="7">3.5.1.25</ecNumber>
    </submittedName>
</protein>
<keyword evidence="8" id="KW-1185">Reference proteome</keyword>
<dbReference type="PANTHER" id="PTHR11113:SF14">
    <property type="entry name" value="N-ACETYLGLUCOSAMINE-6-PHOSPHATE DEACETYLASE"/>
    <property type="match status" value="1"/>
</dbReference>
<dbReference type="CDD" id="cd00854">
    <property type="entry name" value="NagA"/>
    <property type="match status" value="1"/>
</dbReference>
<feature type="domain" description="Amidohydrolase-related" evidence="6">
    <location>
        <begin position="60"/>
        <end position="390"/>
    </location>
</feature>
<dbReference type="SUPFAM" id="SSF51338">
    <property type="entry name" value="Composite domain of metallo-dependent hydrolases"/>
    <property type="match status" value="1"/>
</dbReference>
<evidence type="ECO:0000256" key="3">
    <source>
        <dbReference type="ARBA" id="ARBA00022801"/>
    </source>
</evidence>
<evidence type="ECO:0000256" key="5">
    <source>
        <dbReference type="PIRNR" id="PIRNR038994"/>
    </source>
</evidence>
<dbReference type="PANTHER" id="PTHR11113">
    <property type="entry name" value="N-ACETYLGLUCOSAMINE-6-PHOSPHATE DEACETYLASE"/>
    <property type="match status" value="1"/>
</dbReference>
<dbReference type="InterPro" id="IPR003764">
    <property type="entry name" value="GlcNAc_6-P_deAcase"/>
</dbReference>
<evidence type="ECO:0000256" key="1">
    <source>
        <dbReference type="ARBA" id="ARBA00010716"/>
    </source>
</evidence>
<evidence type="ECO:0000313" key="7">
    <source>
        <dbReference type="EMBL" id="MFD2216276.1"/>
    </source>
</evidence>
<evidence type="ECO:0000259" key="6">
    <source>
        <dbReference type="Pfam" id="PF01979"/>
    </source>
</evidence>
<dbReference type="NCBIfam" id="TIGR00221">
    <property type="entry name" value="nagA"/>
    <property type="match status" value="1"/>
</dbReference>
<dbReference type="InterPro" id="IPR011059">
    <property type="entry name" value="Metal-dep_hydrolase_composite"/>
</dbReference>
<dbReference type="RefSeq" id="WP_247339906.1">
    <property type="nucleotide sequence ID" value="NZ_CP095550.1"/>
</dbReference>
<keyword evidence="4 5" id="KW-0119">Carbohydrate metabolism</keyword>
<proteinExistence type="inferred from homology"/>
<accession>A0ABW5C5A2</accession>
<dbReference type="InterPro" id="IPR006680">
    <property type="entry name" value="Amidohydro-rel"/>
</dbReference>
<dbReference type="Proteomes" id="UP001597318">
    <property type="component" value="Unassembled WGS sequence"/>
</dbReference>
<comment type="similarity">
    <text evidence="1 5">Belongs to the metallo-dependent hydrolases superfamily. NagA family.</text>
</comment>
<dbReference type="PIRSF" id="PIRSF038994">
    <property type="entry name" value="NagA"/>
    <property type="match status" value="1"/>
</dbReference>
<keyword evidence="2" id="KW-0479">Metal-binding</keyword>
<dbReference type="SUPFAM" id="SSF51556">
    <property type="entry name" value="Metallo-dependent hydrolases"/>
    <property type="match status" value="1"/>
</dbReference>
<evidence type="ECO:0000313" key="8">
    <source>
        <dbReference type="Proteomes" id="UP001597318"/>
    </source>
</evidence>
<keyword evidence="3 5" id="KW-0378">Hydrolase</keyword>
<organism evidence="7 8">
    <name type="scientific">Metabacillus endolithicus</name>
    <dbReference type="NCBI Taxonomy" id="1535204"/>
    <lineage>
        <taxon>Bacteria</taxon>
        <taxon>Bacillati</taxon>
        <taxon>Bacillota</taxon>
        <taxon>Bacilli</taxon>
        <taxon>Bacillales</taxon>
        <taxon>Bacillaceae</taxon>
        <taxon>Metabacillus</taxon>
    </lineage>
</organism>
<evidence type="ECO:0000256" key="4">
    <source>
        <dbReference type="ARBA" id="ARBA00023277"/>
    </source>
</evidence>